<dbReference type="Pfam" id="PF02198">
    <property type="entry name" value="SAM_PNT"/>
    <property type="match status" value="1"/>
</dbReference>
<dbReference type="GO" id="GO:0000981">
    <property type="term" value="F:DNA-binding transcription factor activity, RNA polymerase II-specific"/>
    <property type="evidence" value="ECO:0007669"/>
    <property type="project" value="TreeGrafter"/>
</dbReference>
<dbReference type="SMART" id="SM00251">
    <property type="entry name" value="SAM_PNT"/>
    <property type="match status" value="1"/>
</dbReference>
<evidence type="ECO:0000256" key="3">
    <source>
        <dbReference type="RuleBase" id="RU004019"/>
    </source>
</evidence>
<name>A0AAV1HNZ3_XYRNO</name>
<dbReference type="SMART" id="SM00413">
    <property type="entry name" value="ETS"/>
    <property type="match status" value="1"/>
</dbReference>
<dbReference type="GO" id="GO:0005634">
    <property type="term" value="C:nucleus"/>
    <property type="evidence" value="ECO:0007669"/>
    <property type="project" value="UniProtKB-SubCell"/>
</dbReference>
<dbReference type="PANTHER" id="PTHR11849:SF209">
    <property type="entry name" value="ETS TRANSLOCATION VARIANT 2"/>
    <property type="match status" value="1"/>
</dbReference>
<evidence type="ECO:0000313" key="7">
    <source>
        <dbReference type="Proteomes" id="UP001178508"/>
    </source>
</evidence>
<sequence>MDPLEVPPLTPTSKEVLSQALKASFSGFSQERITHHFPPDPTLWSDWEVNYWLDWCQAEFGLACLGSDLRGLQGTELCALDREAFLNLISDCTAGEILWEHLEDMRREIGYNCSSSLSSCTTPSYCELQNNKEHFPDFVEDPADKHRYQAQYLQAERMELHTMDSVQHQDYYLIKGEDPNRSINPTLLLDTGRNTETDSEVEISHSDDSDIAGSLSWTTSLQEVDPGMEESVSGDVFILPQTHRSFKEYIGNKTDMGRAVIPAAILAGYTGSGPIQLWQFLLELLTDRSCQSCISWTGDGWEFKLTDPDEVALLWGRRKNKPKMNYEKLSRGLRYYYDKNIIQKTAGKRYVYRFVCNLQGLLGYEPGELHAMLAPNNKSQ</sequence>
<dbReference type="PANTHER" id="PTHR11849">
    <property type="entry name" value="ETS"/>
    <property type="match status" value="1"/>
</dbReference>
<dbReference type="InterPro" id="IPR013761">
    <property type="entry name" value="SAM/pointed_sf"/>
</dbReference>
<organism evidence="6 7">
    <name type="scientific">Xyrichtys novacula</name>
    <name type="common">Pearly razorfish</name>
    <name type="synonym">Hemipteronotus novacula</name>
    <dbReference type="NCBI Taxonomy" id="13765"/>
    <lineage>
        <taxon>Eukaryota</taxon>
        <taxon>Metazoa</taxon>
        <taxon>Chordata</taxon>
        <taxon>Craniata</taxon>
        <taxon>Vertebrata</taxon>
        <taxon>Euteleostomi</taxon>
        <taxon>Actinopterygii</taxon>
        <taxon>Neopterygii</taxon>
        <taxon>Teleostei</taxon>
        <taxon>Neoteleostei</taxon>
        <taxon>Acanthomorphata</taxon>
        <taxon>Eupercaria</taxon>
        <taxon>Labriformes</taxon>
        <taxon>Labridae</taxon>
        <taxon>Xyrichtys</taxon>
    </lineage>
</organism>
<dbReference type="PROSITE" id="PS00345">
    <property type="entry name" value="ETS_DOMAIN_1"/>
    <property type="match status" value="1"/>
</dbReference>
<dbReference type="GO" id="GO:0043565">
    <property type="term" value="F:sequence-specific DNA binding"/>
    <property type="evidence" value="ECO:0007669"/>
    <property type="project" value="InterPro"/>
</dbReference>
<evidence type="ECO:0000256" key="2">
    <source>
        <dbReference type="ARBA" id="ARBA00023125"/>
    </source>
</evidence>
<feature type="domain" description="PNT" evidence="5">
    <location>
        <begin position="23"/>
        <end position="109"/>
    </location>
</feature>
<keyword evidence="7" id="KW-1185">Reference proteome</keyword>
<dbReference type="EMBL" id="OY660886">
    <property type="protein sequence ID" value="CAJ1086514.1"/>
    <property type="molecule type" value="Genomic_DNA"/>
</dbReference>
<dbReference type="InterPro" id="IPR003118">
    <property type="entry name" value="Pointed_dom"/>
</dbReference>
<dbReference type="InterPro" id="IPR036388">
    <property type="entry name" value="WH-like_DNA-bd_sf"/>
</dbReference>
<comment type="subcellular location">
    <subcellularLocation>
        <location evidence="3">Nucleus</location>
    </subcellularLocation>
</comment>
<comment type="similarity">
    <text evidence="1 3">Belongs to the ETS family.</text>
</comment>
<dbReference type="Gene3D" id="1.10.150.50">
    <property type="entry name" value="Transcription Factor, Ets-1"/>
    <property type="match status" value="1"/>
</dbReference>
<dbReference type="InterPro" id="IPR000418">
    <property type="entry name" value="Ets_dom"/>
</dbReference>
<keyword evidence="3" id="KW-0539">Nucleus</keyword>
<feature type="domain" description="ETS" evidence="4">
    <location>
        <begin position="275"/>
        <end position="355"/>
    </location>
</feature>
<evidence type="ECO:0000313" key="6">
    <source>
        <dbReference type="EMBL" id="CAJ1086514.1"/>
    </source>
</evidence>
<dbReference type="PROSITE" id="PS00346">
    <property type="entry name" value="ETS_DOMAIN_2"/>
    <property type="match status" value="1"/>
</dbReference>
<reference evidence="6" key="1">
    <citation type="submission" date="2023-08" db="EMBL/GenBank/DDBJ databases">
        <authorList>
            <person name="Alioto T."/>
            <person name="Alioto T."/>
            <person name="Gomez Garrido J."/>
        </authorList>
    </citation>
    <scope>NUCLEOTIDE SEQUENCE</scope>
</reference>
<dbReference type="InterPro" id="IPR046328">
    <property type="entry name" value="ETS_fam"/>
</dbReference>
<dbReference type="Gene3D" id="1.10.10.10">
    <property type="entry name" value="Winged helix-like DNA-binding domain superfamily/Winged helix DNA-binding domain"/>
    <property type="match status" value="1"/>
</dbReference>
<dbReference type="GO" id="GO:0030154">
    <property type="term" value="P:cell differentiation"/>
    <property type="evidence" value="ECO:0007669"/>
    <property type="project" value="TreeGrafter"/>
</dbReference>
<dbReference type="AlphaFoldDB" id="A0AAV1HNZ3"/>
<accession>A0AAV1HNZ3</accession>
<gene>
    <name evidence="6" type="ORF">XNOV1_A031877</name>
</gene>
<dbReference type="FunFam" id="1.10.10.10:FF:000097">
    <property type="entry name" value="Protein c-ets-1 isoform 1"/>
    <property type="match status" value="1"/>
</dbReference>
<keyword evidence="2 3" id="KW-0238">DNA-binding</keyword>
<dbReference type="SUPFAM" id="SSF47769">
    <property type="entry name" value="SAM/Pointed domain"/>
    <property type="match status" value="1"/>
</dbReference>
<dbReference type="PRINTS" id="PR00454">
    <property type="entry name" value="ETSDOMAIN"/>
</dbReference>
<dbReference type="Proteomes" id="UP001178508">
    <property type="component" value="Chromosome 23"/>
</dbReference>
<proteinExistence type="inferred from homology"/>
<dbReference type="Pfam" id="PF00178">
    <property type="entry name" value="Ets"/>
    <property type="match status" value="1"/>
</dbReference>
<dbReference type="PROSITE" id="PS50061">
    <property type="entry name" value="ETS_DOMAIN_3"/>
    <property type="match status" value="1"/>
</dbReference>
<dbReference type="PROSITE" id="PS51433">
    <property type="entry name" value="PNT"/>
    <property type="match status" value="1"/>
</dbReference>
<protein>
    <submittedName>
        <fullName evidence="6">LOW QUALITY PROTEIN: protein c-ets-1-B-like</fullName>
    </submittedName>
</protein>
<evidence type="ECO:0000259" key="4">
    <source>
        <dbReference type="PROSITE" id="PS50061"/>
    </source>
</evidence>
<evidence type="ECO:0000259" key="5">
    <source>
        <dbReference type="PROSITE" id="PS51433"/>
    </source>
</evidence>
<evidence type="ECO:0000256" key="1">
    <source>
        <dbReference type="ARBA" id="ARBA00005562"/>
    </source>
</evidence>
<dbReference type="InterPro" id="IPR036390">
    <property type="entry name" value="WH_DNA-bd_sf"/>
</dbReference>
<dbReference type="SUPFAM" id="SSF46785">
    <property type="entry name" value="Winged helix' DNA-binding domain"/>
    <property type="match status" value="1"/>
</dbReference>